<proteinExistence type="predicted"/>
<organism evidence="2 3">
    <name type="scientific">Carnobacterium maltaromaticum</name>
    <name type="common">Carnobacterium piscicola</name>
    <dbReference type="NCBI Taxonomy" id="2751"/>
    <lineage>
        <taxon>Bacteria</taxon>
        <taxon>Bacillati</taxon>
        <taxon>Bacillota</taxon>
        <taxon>Bacilli</taxon>
        <taxon>Lactobacillales</taxon>
        <taxon>Carnobacteriaceae</taxon>
        <taxon>Carnobacterium</taxon>
    </lineage>
</organism>
<evidence type="ECO:0000313" key="3">
    <source>
        <dbReference type="Proteomes" id="UP001290462"/>
    </source>
</evidence>
<comment type="caution">
    <text evidence="2">The sequence shown here is derived from an EMBL/GenBank/DDBJ whole genome shotgun (WGS) entry which is preliminary data.</text>
</comment>
<dbReference type="RefSeq" id="WP_057001723.1">
    <property type="nucleotide sequence ID" value="NZ_CBCPHU010000001.1"/>
</dbReference>
<evidence type="ECO:0000256" key="1">
    <source>
        <dbReference type="SAM" id="Coils"/>
    </source>
</evidence>
<dbReference type="Pfam" id="PF12784">
    <property type="entry name" value="PDDEXK_2"/>
    <property type="match status" value="1"/>
</dbReference>
<dbReference type="AlphaFoldDB" id="A0AAW9JYG4"/>
<protein>
    <submittedName>
        <fullName evidence="2">Rpn family recombination-promoting nuclease/putative transposase</fullName>
    </submittedName>
</protein>
<reference evidence="2" key="1">
    <citation type="submission" date="2023-08" db="EMBL/GenBank/DDBJ databases">
        <title>Genomic characterization of piscicolin 126 produced by Carnobacterium maltaromaticum CM22 strain isolated from salmon (Salmo salar).</title>
        <authorList>
            <person name="Gonzalez-Gragera E."/>
            <person name="Garcia-Lopez J.D."/>
            <person name="Teso-Perez C."/>
            <person name="Gimenez-Hernandez I."/>
            <person name="Peralta-Sanchez J.M."/>
            <person name="Valdivia E."/>
            <person name="Montalban-Lopez M."/>
            <person name="Martin-Platero A.M."/>
            <person name="Banos A."/>
            <person name="Martinez-Bueno M."/>
        </authorList>
    </citation>
    <scope>NUCLEOTIDE SEQUENCE</scope>
    <source>
        <strain evidence="2">CM22</strain>
    </source>
</reference>
<dbReference type="NCBIfam" id="TIGR01784">
    <property type="entry name" value="T_den_put_tspse"/>
    <property type="match status" value="1"/>
</dbReference>
<gene>
    <name evidence="2" type="ORF">RAK27_08395</name>
</gene>
<accession>A0AAW9JYG4</accession>
<name>A0AAW9JYG4_CARML</name>
<evidence type="ECO:0000313" key="2">
    <source>
        <dbReference type="EMBL" id="MDZ5758670.1"/>
    </source>
</evidence>
<feature type="coiled-coil region" evidence="1">
    <location>
        <begin position="218"/>
        <end position="249"/>
    </location>
</feature>
<dbReference type="InterPro" id="IPR010106">
    <property type="entry name" value="RpnA"/>
</dbReference>
<keyword evidence="1" id="KW-0175">Coiled coil</keyword>
<dbReference type="PANTHER" id="PTHR41317:SF1">
    <property type="entry name" value="PD-(D_E)XK NUCLEASE FAMILY TRANSPOSASE"/>
    <property type="match status" value="1"/>
</dbReference>
<dbReference type="EMBL" id="JAVBVO010000003">
    <property type="protein sequence ID" value="MDZ5758670.1"/>
    <property type="molecule type" value="Genomic_DNA"/>
</dbReference>
<dbReference type="PANTHER" id="PTHR41317">
    <property type="entry name" value="PD-(D_E)XK NUCLEASE FAMILY TRANSPOSASE"/>
    <property type="match status" value="1"/>
</dbReference>
<sequence>MSNQKVTPANDILFKKVFGSPKYRHILIGFIKDILDIDVEEVTIENPYNIDTYYQASQEKQLLQTEVDVLARLSDQTLVTIEIQLRAQIYFKERALYYAAEKYISNYGREDVARLENKKTGAKYSSLYPVYGINILEFILFKEDENPHHSFTLYDNNQELYFVDENNRQLFTLAFLELKKHTNKTQKHLRYWIQYFTGEKVAESAPSYIKEAYQIVDYQNLEREERTMIDAAEKAREDLKATIIYAEREGIQKGIHVNQIEIAENMLGKNFTVDLIHEITGLEQKTINSLKV</sequence>
<dbReference type="Proteomes" id="UP001290462">
    <property type="component" value="Unassembled WGS sequence"/>
</dbReference>